<dbReference type="GO" id="GO:0016903">
    <property type="term" value="F:oxidoreductase activity, acting on the aldehyde or oxo group of donors"/>
    <property type="evidence" value="ECO:0007669"/>
    <property type="project" value="InterPro"/>
</dbReference>
<evidence type="ECO:0000313" key="4">
    <source>
        <dbReference type="Proteomes" id="UP000886667"/>
    </source>
</evidence>
<accession>A0A9E4KEG7</accession>
<proteinExistence type="predicted"/>
<keyword evidence="1" id="KW-0560">Oxidoreductase</keyword>
<dbReference type="AlphaFoldDB" id="A0A9E4KEG7"/>
<sequence length="59" mass="5849">MNDQQPSALSKPYSVAITGSGGSGAVTAGRILLEAAAHCGYQGLMTRSAGPQIRGGESA</sequence>
<dbReference type="SUPFAM" id="SSF53323">
    <property type="entry name" value="Pyruvate-ferredoxin oxidoreductase, PFOR, domain III"/>
    <property type="match status" value="1"/>
</dbReference>
<evidence type="ECO:0000259" key="2">
    <source>
        <dbReference type="Pfam" id="PF01558"/>
    </source>
</evidence>
<gene>
    <name evidence="3" type="ORF">JAZ07_13285</name>
</gene>
<protein>
    <submittedName>
        <fullName evidence="3">2-oxoacid:acceptor oxidoreductase family protein</fullName>
    </submittedName>
</protein>
<dbReference type="EMBL" id="JAEPCM010000461">
    <property type="protein sequence ID" value="MCG7947312.1"/>
    <property type="molecule type" value="Genomic_DNA"/>
</dbReference>
<dbReference type="InterPro" id="IPR002869">
    <property type="entry name" value="Pyrv_flavodox_OxRed_cen"/>
</dbReference>
<dbReference type="Gene3D" id="3.40.920.10">
    <property type="entry name" value="Pyruvate-ferredoxin oxidoreductase, PFOR, domain III"/>
    <property type="match status" value="1"/>
</dbReference>
<dbReference type="Proteomes" id="UP000886667">
    <property type="component" value="Unassembled WGS sequence"/>
</dbReference>
<evidence type="ECO:0000313" key="3">
    <source>
        <dbReference type="EMBL" id="MCG7947312.1"/>
    </source>
</evidence>
<dbReference type="InterPro" id="IPR019752">
    <property type="entry name" value="Pyrv/ketoisovalerate_OxRed_cat"/>
</dbReference>
<feature type="domain" description="Pyruvate/ketoisovalerate oxidoreductase catalytic" evidence="2">
    <location>
        <begin position="21"/>
        <end position="58"/>
    </location>
</feature>
<reference evidence="3" key="1">
    <citation type="journal article" date="2021" name="Proc. Natl. Acad. Sci. U.S.A.">
        <title>Global biogeography of chemosynthetic symbionts reveals both localized and globally distributed symbiont groups. .</title>
        <authorList>
            <person name="Osvatic J.T."/>
            <person name="Wilkins L.G.E."/>
            <person name="Leibrecht L."/>
            <person name="Leray M."/>
            <person name="Zauner S."/>
            <person name="Polzin J."/>
            <person name="Camacho Y."/>
            <person name="Gros O."/>
            <person name="van Gils J.A."/>
            <person name="Eisen J.A."/>
            <person name="Petersen J.M."/>
            <person name="Yuen B."/>
        </authorList>
    </citation>
    <scope>NUCLEOTIDE SEQUENCE</scope>
    <source>
        <strain evidence="3">MAGclacostrist064TRANS</strain>
    </source>
</reference>
<evidence type="ECO:0000256" key="1">
    <source>
        <dbReference type="ARBA" id="ARBA00023002"/>
    </source>
</evidence>
<comment type="caution">
    <text evidence="3">The sequence shown here is derived from an EMBL/GenBank/DDBJ whole genome shotgun (WGS) entry which is preliminary data.</text>
</comment>
<dbReference type="Pfam" id="PF01558">
    <property type="entry name" value="POR"/>
    <property type="match status" value="1"/>
</dbReference>
<feature type="non-terminal residue" evidence="3">
    <location>
        <position position="59"/>
    </location>
</feature>
<name>A0A9E4KEG7_9GAMM</name>
<organism evidence="3 4">
    <name type="scientific">Candidatus Thiodiazotropha taylori</name>
    <dbReference type="NCBI Taxonomy" id="2792791"/>
    <lineage>
        <taxon>Bacteria</taxon>
        <taxon>Pseudomonadati</taxon>
        <taxon>Pseudomonadota</taxon>
        <taxon>Gammaproteobacteria</taxon>
        <taxon>Chromatiales</taxon>
        <taxon>Sedimenticolaceae</taxon>
        <taxon>Candidatus Thiodiazotropha</taxon>
    </lineage>
</organism>